<gene>
    <name evidence="1" type="ORF">PFISCL1PPCAC_23540</name>
</gene>
<name>A0AAV5WNN7_9BILA</name>
<dbReference type="Proteomes" id="UP001432322">
    <property type="component" value="Unassembled WGS sequence"/>
</dbReference>
<comment type="caution">
    <text evidence="1">The sequence shown here is derived from an EMBL/GenBank/DDBJ whole genome shotgun (WGS) entry which is preliminary data.</text>
</comment>
<feature type="non-terminal residue" evidence="1">
    <location>
        <position position="1"/>
    </location>
</feature>
<organism evidence="1 2">
    <name type="scientific">Pristionchus fissidentatus</name>
    <dbReference type="NCBI Taxonomy" id="1538716"/>
    <lineage>
        <taxon>Eukaryota</taxon>
        <taxon>Metazoa</taxon>
        <taxon>Ecdysozoa</taxon>
        <taxon>Nematoda</taxon>
        <taxon>Chromadorea</taxon>
        <taxon>Rhabditida</taxon>
        <taxon>Rhabditina</taxon>
        <taxon>Diplogasteromorpha</taxon>
        <taxon>Diplogasteroidea</taxon>
        <taxon>Neodiplogasteridae</taxon>
        <taxon>Pristionchus</taxon>
    </lineage>
</organism>
<proteinExistence type="predicted"/>
<sequence length="170" mass="19223">LSHVYMLQTKYTIIIRTIIMSLRRLLARNFKRQQRISESRSSVDGDPLANDKLGLRTIREEENQLSDISRYADSSQWNHSRVLTERVERLLRLVSHSHLAHDVSEHQTGTAKVDSDSLLNQIRCHLYSQLIQSGLGNGVVGFAGSDGQGGDGRHVDNGSFRLLEMRNGEL</sequence>
<dbReference type="EMBL" id="BTSY01000006">
    <property type="protein sequence ID" value="GMT32243.1"/>
    <property type="molecule type" value="Genomic_DNA"/>
</dbReference>
<feature type="non-terminal residue" evidence="1">
    <location>
        <position position="170"/>
    </location>
</feature>
<evidence type="ECO:0000313" key="2">
    <source>
        <dbReference type="Proteomes" id="UP001432322"/>
    </source>
</evidence>
<keyword evidence="2" id="KW-1185">Reference proteome</keyword>
<reference evidence="1" key="1">
    <citation type="submission" date="2023-10" db="EMBL/GenBank/DDBJ databases">
        <title>Genome assembly of Pristionchus species.</title>
        <authorList>
            <person name="Yoshida K."/>
            <person name="Sommer R.J."/>
        </authorList>
    </citation>
    <scope>NUCLEOTIDE SEQUENCE</scope>
    <source>
        <strain evidence="1">RS5133</strain>
    </source>
</reference>
<accession>A0AAV5WNN7</accession>
<evidence type="ECO:0000313" key="1">
    <source>
        <dbReference type="EMBL" id="GMT32243.1"/>
    </source>
</evidence>
<protein>
    <submittedName>
        <fullName evidence="1">Uncharacterized protein</fullName>
    </submittedName>
</protein>
<dbReference type="AlphaFoldDB" id="A0AAV5WNN7"/>